<name>A0AAV4NK09_CAEEX</name>
<keyword evidence="2" id="KW-1185">Reference proteome</keyword>
<dbReference type="EMBL" id="BPLR01003486">
    <property type="protein sequence ID" value="GIX85147.1"/>
    <property type="molecule type" value="Genomic_DNA"/>
</dbReference>
<gene>
    <name evidence="1" type="ORF">CEXT_213441</name>
</gene>
<dbReference type="AlphaFoldDB" id="A0AAV4NK09"/>
<evidence type="ECO:0000313" key="2">
    <source>
        <dbReference type="Proteomes" id="UP001054945"/>
    </source>
</evidence>
<sequence>MREIRSHPCGFEPNDICPNQSRPIGDLSMESADQSCKDNDGLKWKDKKFKKDWKSKPVVPLPARRYIMDKQFNAVVSSFLRTERHLEIYVTVAVPVPALLLIPKLP</sequence>
<proteinExistence type="predicted"/>
<evidence type="ECO:0000313" key="1">
    <source>
        <dbReference type="EMBL" id="GIX85147.1"/>
    </source>
</evidence>
<accession>A0AAV4NK09</accession>
<organism evidence="1 2">
    <name type="scientific">Caerostris extrusa</name>
    <name type="common">Bark spider</name>
    <name type="synonym">Caerostris bankana</name>
    <dbReference type="NCBI Taxonomy" id="172846"/>
    <lineage>
        <taxon>Eukaryota</taxon>
        <taxon>Metazoa</taxon>
        <taxon>Ecdysozoa</taxon>
        <taxon>Arthropoda</taxon>
        <taxon>Chelicerata</taxon>
        <taxon>Arachnida</taxon>
        <taxon>Araneae</taxon>
        <taxon>Araneomorphae</taxon>
        <taxon>Entelegynae</taxon>
        <taxon>Araneoidea</taxon>
        <taxon>Araneidae</taxon>
        <taxon>Caerostris</taxon>
    </lineage>
</organism>
<dbReference type="Proteomes" id="UP001054945">
    <property type="component" value="Unassembled WGS sequence"/>
</dbReference>
<protein>
    <submittedName>
        <fullName evidence="1">Uncharacterized protein</fullName>
    </submittedName>
</protein>
<reference evidence="1 2" key="1">
    <citation type="submission" date="2021-06" db="EMBL/GenBank/DDBJ databases">
        <title>Caerostris extrusa draft genome.</title>
        <authorList>
            <person name="Kono N."/>
            <person name="Arakawa K."/>
        </authorList>
    </citation>
    <scope>NUCLEOTIDE SEQUENCE [LARGE SCALE GENOMIC DNA]</scope>
</reference>
<comment type="caution">
    <text evidence="1">The sequence shown here is derived from an EMBL/GenBank/DDBJ whole genome shotgun (WGS) entry which is preliminary data.</text>
</comment>